<dbReference type="PANTHER" id="PTHR13620:SF104">
    <property type="entry name" value="EXONUCLEASE 3'-5' DOMAIN-CONTAINING PROTEIN 2"/>
    <property type="match status" value="1"/>
</dbReference>
<evidence type="ECO:0000256" key="10">
    <source>
        <dbReference type="ARBA" id="ARBA00023128"/>
    </source>
</evidence>
<evidence type="ECO:0000256" key="5">
    <source>
        <dbReference type="ARBA" id="ARBA00022722"/>
    </source>
</evidence>
<keyword evidence="4" id="KW-0812">Transmembrane</keyword>
<evidence type="ECO:0000256" key="13">
    <source>
        <dbReference type="ARBA" id="ARBA00069878"/>
    </source>
</evidence>
<keyword evidence="5" id="KW-0540">Nuclease</keyword>
<dbReference type="AlphaFoldDB" id="A0A6S7HHR8"/>
<dbReference type="SUPFAM" id="SSF53098">
    <property type="entry name" value="Ribonuclease H-like"/>
    <property type="match status" value="1"/>
</dbReference>
<evidence type="ECO:0000256" key="8">
    <source>
        <dbReference type="ARBA" id="ARBA00022839"/>
    </source>
</evidence>
<evidence type="ECO:0000256" key="7">
    <source>
        <dbReference type="ARBA" id="ARBA00022801"/>
    </source>
</evidence>
<reference evidence="15" key="1">
    <citation type="submission" date="2020-04" db="EMBL/GenBank/DDBJ databases">
        <authorList>
            <person name="Alioto T."/>
            <person name="Alioto T."/>
            <person name="Gomez Garrido J."/>
        </authorList>
    </citation>
    <scope>NUCLEOTIDE SEQUENCE</scope>
    <source>
        <strain evidence="15">A484AB</strain>
    </source>
</reference>
<keyword evidence="9" id="KW-1133">Transmembrane helix</keyword>
<dbReference type="PANTHER" id="PTHR13620">
    <property type="entry name" value="3-5 EXONUCLEASE"/>
    <property type="match status" value="1"/>
</dbReference>
<evidence type="ECO:0000313" key="15">
    <source>
        <dbReference type="EMBL" id="CAB4002813.1"/>
    </source>
</evidence>
<proteinExistence type="inferred from homology"/>
<evidence type="ECO:0000256" key="11">
    <source>
        <dbReference type="ARBA" id="ARBA00023136"/>
    </source>
</evidence>
<accession>A0A6S7HHR8</accession>
<organism evidence="15 16">
    <name type="scientific">Paramuricea clavata</name>
    <name type="common">Red gorgonian</name>
    <name type="synonym">Violescent sea-whip</name>
    <dbReference type="NCBI Taxonomy" id="317549"/>
    <lineage>
        <taxon>Eukaryota</taxon>
        <taxon>Metazoa</taxon>
        <taxon>Cnidaria</taxon>
        <taxon>Anthozoa</taxon>
        <taxon>Octocorallia</taxon>
        <taxon>Malacalcyonacea</taxon>
        <taxon>Plexauridae</taxon>
        <taxon>Paramuricea</taxon>
    </lineage>
</organism>
<keyword evidence="11" id="KW-0472">Membrane</keyword>
<evidence type="ECO:0000256" key="9">
    <source>
        <dbReference type="ARBA" id="ARBA00022989"/>
    </source>
</evidence>
<dbReference type="InterPro" id="IPR051132">
    <property type="entry name" value="3-5_Exonuclease_domain"/>
</dbReference>
<evidence type="ECO:0000256" key="12">
    <source>
        <dbReference type="ARBA" id="ARBA00061005"/>
    </source>
</evidence>
<evidence type="ECO:0000256" key="3">
    <source>
        <dbReference type="ARBA" id="ARBA00004325"/>
    </source>
</evidence>
<keyword evidence="8 15" id="KW-0269">Exonuclease</keyword>
<dbReference type="FunFam" id="3.30.420.10:FF:000041">
    <property type="entry name" value="Exonuclease 3'-5' domain containing 2"/>
    <property type="match status" value="1"/>
</dbReference>
<feature type="domain" description="3'-5' exonuclease" evidence="14">
    <location>
        <begin position="11"/>
        <end position="204"/>
    </location>
</feature>
<dbReference type="GO" id="GO:0005634">
    <property type="term" value="C:nucleus"/>
    <property type="evidence" value="ECO:0007669"/>
    <property type="project" value="TreeGrafter"/>
</dbReference>
<dbReference type="Gene3D" id="3.30.420.10">
    <property type="entry name" value="Ribonuclease H-like superfamily/Ribonuclease H"/>
    <property type="match status" value="1"/>
</dbReference>
<evidence type="ECO:0000256" key="1">
    <source>
        <dbReference type="ARBA" id="ARBA00001936"/>
    </source>
</evidence>
<keyword evidence="6" id="KW-0479">Metal-binding</keyword>
<dbReference type="EMBL" id="CACRXK020004459">
    <property type="protein sequence ID" value="CAB4002813.1"/>
    <property type="molecule type" value="Genomic_DNA"/>
</dbReference>
<dbReference type="OrthoDB" id="1920326at2759"/>
<dbReference type="GO" id="GO:0006310">
    <property type="term" value="P:DNA recombination"/>
    <property type="evidence" value="ECO:0007669"/>
    <property type="project" value="UniProtKB-ARBA"/>
</dbReference>
<evidence type="ECO:0000313" key="16">
    <source>
        <dbReference type="Proteomes" id="UP001152795"/>
    </source>
</evidence>
<comment type="similarity">
    <text evidence="12">Belongs to the EXD2 family.</text>
</comment>
<comment type="subcellular location">
    <subcellularLocation>
        <location evidence="3">Mitochondrion membrane</location>
    </subcellularLocation>
</comment>
<evidence type="ECO:0000256" key="2">
    <source>
        <dbReference type="ARBA" id="ARBA00001946"/>
    </source>
</evidence>
<comment type="caution">
    <text evidence="15">The sequence shown here is derived from an EMBL/GenBank/DDBJ whole genome shotgun (WGS) entry which is preliminary data.</text>
</comment>
<evidence type="ECO:0000256" key="4">
    <source>
        <dbReference type="ARBA" id="ARBA00022692"/>
    </source>
</evidence>
<dbReference type="Proteomes" id="UP001152795">
    <property type="component" value="Unassembled WGS sequence"/>
</dbReference>
<protein>
    <recommendedName>
        <fullName evidence="13">Exonuclease 3'-5' domain-containing protein 2</fullName>
    </recommendedName>
</protein>
<keyword evidence="10" id="KW-0496">Mitochondrion</keyword>
<dbReference type="GO" id="GO:0000175">
    <property type="term" value="F:3'-5'-RNA exonuclease activity"/>
    <property type="evidence" value="ECO:0007669"/>
    <property type="project" value="UniProtKB-ARBA"/>
</dbReference>
<dbReference type="Pfam" id="PF01612">
    <property type="entry name" value="DNA_pol_A_exo1"/>
    <property type="match status" value="1"/>
</dbReference>
<dbReference type="GO" id="GO:0046872">
    <property type="term" value="F:metal ion binding"/>
    <property type="evidence" value="ECO:0007669"/>
    <property type="project" value="UniProtKB-KW"/>
</dbReference>
<keyword evidence="16" id="KW-1185">Reference proteome</keyword>
<evidence type="ECO:0000256" key="6">
    <source>
        <dbReference type="ARBA" id="ARBA00022723"/>
    </source>
</evidence>
<comment type="cofactor">
    <cofactor evidence="2">
        <name>Mg(2+)</name>
        <dbReference type="ChEBI" id="CHEBI:18420"/>
    </cofactor>
</comment>
<dbReference type="GO" id="GO:0031966">
    <property type="term" value="C:mitochondrial membrane"/>
    <property type="evidence" value="ECO:0007669"/>
    <property type="project" value="UniProtKB-SubCell"/>
</dbReference>
<dbReference type="InterPro" id="IPR012337">
    <property type="entry name" value="RNaseH-like_sf"/>
</dbReference>
<dbReference type="CDD" id="cd06141">
    <property type="entry name" value="WRN_exo"/>
    <property type="match status" value="1"/>
</dbReference>
<name>A0A6S7HHR8_PARCT</name>
<dbReference type="GO" id="GO:0003676">
    <property type="term" value="F:nucleic acid binding"/>
    <property type="evidence" value="ECO:0007669"/>
    <property type="project" value="InterPro"/>
</dbReference>
<sequence>MVDNVNFSSDVVVFEDLNACNAKLCEEMKNYSYEIIVLGLDCEWVSRERQSESPVSPVSLLQLAFPNGTCFLLRLCKMEARLPDKLREILEDRNILKSGVGISEDAKKLNTCYGLVMQGCVDLRHVALRCQGYVEHCISEGGSREGMSLSALSQQVLGVTMDKDWKIRCSNWEASQLSERQIQYAANDAIVAVQIFFKLAASKLRERESRIKAGKTNKSEDGVLQTVDACLEKGSQSSDVTCTTVRQPVQSSENTDMNNFEKVACEDNPNEATSVVSSSNSNFEPSNRNSAQNEISASDSLISQNITDNSNMNNLTGCSAEEGILSSFVTKIKTSFGSVLGMQVESKETHKEPNSKHKTKNYTQYESFKTLELNENLFSSPEFWSSFNPLCHGIVDVPYKIKAKHKGGGKAQSSENGKQGISAQATNKVSGLKPRRAPLYQNCVIEAPDGEMLSTCDKRKAEWYLCRKLAEVVKEEPYTIRLNFEPSGRPFDPEHNYYLTFKENMCVVCGRDDSYMRKNIIPHDYRKHFPVFMKDHHSHDVLLLCPPCHMISTYHDDLLRRNVAEKYQAPLGSAQLARLVQDPELKKVKCAAKALVYAGEKIPEDRRNELLSTVKDYLKTDNPTQEMLLQASELETRRENCDFISHGREVVRKVSAGGELLAFERMWREHFLETMKPKYLPPLWTVDHEQEKVRRLLEKELNLVE</sequence>
<evidence type="ECO:0000259" key="14">
    <source>
        <dbReference type="SMART" id="SM00474"/>
    </source>
</evidence>
<dbReference type="InterPro" id="IPR036397">
    <property type="entry name" value="RNaseH_sf"/>
</dbReference>
<comment type="cofactor">
    <cofactor evidence="1">
        <name>Mn(2+)</name>
        <dbReference type="ChEBI" id="CHEBI:29035"/>
    </cofactor>
</comment>
<dbReference type="InterPro" id="IPR002562">
    <property type="entry name" value="3'-5'_exonuclease_dom"/>
</dbReference>
<dbReference type="SMART" id="SM00474">
    <property type="entry name" value="35EXOc"/>
    <property type="match status" value="1"/>
</dbReference>
<gene>
    <name evidence="15" type="ORF">PACLA_8A086226</name>
</gene>
<keyword evidence="7" id="KW-0378">Hydrolase</keyword>